<name>A0A9P9G454_FUSSL</name>
<dbReference type="SUPFAM" id="SSF51735">
    <property type="entry name" value="NAD(P)-binding Rossmann-fold domains"/>
    <property type="match status" value="1"/>
</dbReference>
<organism evidence="4 5">
    <name type="scientific">Fusarium solani</name>
    <name type="common">Filamentous fungus</name>
    <dbReference type="NCBI Taxonomy" id="169388"/>
    <lineage>
        <taxon>Eukaryota</taxon>
        <taxon>Fungi</taxon>
        <taxon>Dikarya</taxon>
        <taxon>Ascomycota</taxon>
        <taxon>Pezizomycotina</taxon>
        <taxon>Sordariomycetes</taxon>
        <taxon>Hypocreomycetidae</taxon>
        <taxon>Hypocreales</taxon>
        <taxon>Nectriaceae</taxon>
        <taxon>Fusarium</taxon>
        <taxon>Fusarium solani species complex</taxon>
    </lineage>
</organism>
<dbReference type="PANTHER" id="PTHR45348">
    <property type="entry name" value="HYPOTHETICAL OXIDOREDUCTASE (EUROFUNG)"/>
    <property type="match status" value="1"/>
</dbReference>
<evidence type="ECO:0000256" key="2">
    <source>
        <dbReference type="ARBA" id="ARBA00023002"/>
    </source>
</evidence>
<reference evidence="4" key="1">
    <citation type="journal article" date="2021" name="Nat. Commun.">
        <title>Genetic determinants of endophytism in the Arabidopsis root mycobiome.</title>
        <authorList>
            <person name="Mesny F."/>
            <person name="Miyauchi S."/>
            <person name="Thiergart T."/>
            <person name="Pickel B."/>
            <person name="Atanasova L."/>
            <person name="Karlsson M."/>
            <person name="Huettel B."/>
            <person name="Barry K.W."/>
            <person name="Haridas S."/>
            <person name="Chen C."/>
            <person name="Bauer D."/>
            <person name="Andreopoulos W."/>
            <person name="Pangilinan J."/>
            <person name="LaButti K."/>
            <person name="Riley R."/>
            <person name="Lipzen A."/>
            <person name="Clum A."/>
            <person name="Drula E."/>
            <person name="Henrissat B."/>
            <person name="Kohler A."/>
            <person name="Grigoriev I.V."/>
            <person name="Martin F.M."/>
            <person name="Hacquard S."/>
        </authorList>
    </citation>
    <scope>NUCLEOTIDE SEQUENCE</scope>
    <source>
        <strain evidence="4">FSSC 5 MPI-SDFR-AT-0091</strain>
    </source>
</reference>
<comment type="similarity">
    <text evidence="1">Belongs to the zinc-containing alcohol dehydrogenase family.</text>
</comment>
<dbReference type="InterPro" id="IPR047122">
    <property type="entry name" value="Trans-enoyl_RdTase-like"/>
</dbReference>
<accession>A0A9P9G454</accession>
<dbReference type="SUPFAM" id="SSF50129">
    <property type="entry name" value="GroES-like"/>
    <property type="match status" value="1"/>
</dbReference>
<dbReference type="SMART" id="SM00829">
    <property type="entry name" value="PKS_ER"/>
    <property type="match status" value="1"/>
</dbReference>
<dbReference type="OrthoDB" id="3233595at2759"/>
<dbReference type="Gene3D" id="3.40.50.720">
    <property type="entry name" value="NAD(P)-binding Rossmann-like Domain"/>
    <property type="match status" value="1"/>
</dbReference>
<dbReference type="Gene3D" id="3.90.180.10">
    <property type="entry name" value="Medium-chain alcohol dehydrogenases, catalytic domain"/>
    <property type="match status" value="1"/>
</dbReference>
<dbReference type="AlphaFoldDB" id="A0A9P9G454"/>
<comment type="caution">
    <text evidence="4">The sequence shown here is derived from an EMBL/GenBank/DDBJ whole genome shotgun (WGS) entry which is preliminary data.</text>
</comment>
<evidence type="ECO:0000313" key="5">
    <source>
        <dbReference type="Proteomes" id="UP000736672"/>
    </source>
</evidence>
<protein>
    <submittedName>
        <fullName evidence="4">Chaperonin 10-like protein</fullName>
    </submittedName>
</protein>
<keyword evidence="5" id="KW-1185">Reference proteome</keyword>
<dbReference type="EMBL" id="JAGTJS010000031">
    <property type="protein sequence ID" value="KAH7231893.1"/>
    <property type="molecule type" value="Genomic_DNA"/>
</dbReference>
<dbReference type="PANTHER" id="PTHR45348:SF5">
    <property type="entry name" value="OXIDOREDUCTASE, PUTATIVE (AFU_ORTHOLOGUE AFUA_8G01420)-RELATED"/>
    <property type="match status" value="1"/>
</dbReference>
<dbReference type="Pfam" id="PF08240">
    <property type="entry name" value="ADH_N"/>
    <property type="match status" value="1"/>
</dbReference>
<evidence type="ECO:0000259" key="3">
    <source>
        <dbReference type="SMART" id="SM00829"/>
    </source>
</evidence>
<evidence type="ECO:0000256" key="1">
    <source>
        <dbReference type="ARBA" id="ARBA00008072"/>
    </source>
</evidence>
<dbReference type="InterPro" id="IPR020843">
    <property type="entry name" value="ER"/>
</dbReference>
<dbReference type="CDD" id="cd08249">
    <property type="entry name" value="enoyl_reductase_like"/>
    <property type="match status" value="1"/>
</dbReference>
<dbReference type="InterPro" id="IPR036291">
    <property type="entry name" value="NAD(P)-bd_dom_sf"/>
</dbReference>
<dbReference type="InterPro" id="IPR013154">
    <property type="entry name" value="ADH-like_N"/>
</dbReference>
<gene>
    <name evidence="4" type="ORF">B0J15DRAFT_409852</name>
</gene>
<dbReference type="Proteomes" id="UP000736672">
    <property type="component" value="Unassembled WGS sequence"/>
</dbReference>
<proteinExistence type="inferred from homology"/>
<evidence type="ECO:0000313" key="4">
    <source>
        <dbReference type="EMBL" id="KAH7231893.1"/>
    </source>
</evidence>
<dbReference type="GO" id="GO:0016651">
    <property type="term" value="F:oxidoreductase activity, acting on NAD(P)H"/>
    <property type="evidence" value="ECO:0007669"/>
    <property type="project" value="InterPro"/>
</dbReference>
<keyword evidence="2" id="KW-0560">Oxidoreductase</keyword>
<dbReference type="InterPro" id="IPR011032">
    <property type="entry name" value="GroES-like_sf"/>
</dbReference>
<sequence>MKEAFISPDTQVEIREVPIPVPKAGELLIKVAVSGTNPKDWKVPIFLQKPLNSGDDVAGIVEAVGARVSEFKPGDRVAGMHEIGTEHGSFAEFAITPASTTFHIPEHVAFEEAVTIPMNGLVAAYGLYDVLRLPAPWSPAGIEKTPLVIHGAGTAIGALALKLAKAANIHPIIATAGNSSDLVNGLLELDKGDALVDYRQPHEKFVAEIQSAIVKAGGGPAWHGLDCATNHDGAPEYKGILDDALGLQPGLEGSAGRKPLVATVQAGSKFTGHVDGGDINVMVAHTGSNGEKCLAYTVSRLFSYGLASGWLTGHPTEMVEGGLEGVGEALRRLKSEQVFGKKLIIKIGEL</sequence>
<feature type="domain" description="Enoyl reductase (ER)" evidence="3">
    <location>
        <begin position="9"/>
        <end position="344"/>
    </location>
</feature>